<name>A0AAW0M9Q0_QUESU</name>
<proteinExistence type="predicted"/>
<protein>
    <submittedName>
        <fullName evidence="1">Uncharacterized protein</fullName>
    </submittedName>
</protein>
<reference evidence="1" key="1">
    <citation type="submission" date="2017-12" db="EMBL/GenBank/DDBJ databases">
        <authorList>
            <person name="Barbosa P."/>
            <person name="Usie A."/>
            <person name="Ramos A.M."/>
        </authorList>
    </citation>
    <scope>NUCLEOTIDE SEQUENCE</scope>
    <source>
        <strain evidence="1">HL8</strain>
        <tissue evidence="1">Leaves</tissue>
    </source>
</reference>
<sequence length="71" mass="8260">MLSHDDKDCDLWLGSKGTLPTESQQFGHWIRASQFSPGRRQTIEVKGFERACTSRRHTRGLHCLHRARGRR</sequence>
<organism evidence="1">
    <name type="scientific">Quercus suber</name>
    <name type="common">Cork oak</name>
    <dbReference type="NCBI Taxonomy" id="58331"/>
    <lineage>
        <taxon>Eukaryota</taxon>
        <taxon>Viridiplantae</taxon>
        <taxon>Streptophyta</taxon>
        <taxon>Embryophyta</taxon>
        <taxon>Tracheophyta</taxon>
        <taxon>Spermatophyta</taxon>
        <taxon>Magnoliopsida</taxon>
        <taxon>eudicotyledons</taxon>
        <taxon>Gunneridae</taxon>
        <taxon>Pentapetalae</taxon>
        <taxon>rosids</taxon>
        <taxon>fabids</taxon>
        <taxon>Fagales</taxon>
        <taxon>Fagaceae</taxon>
        <taxon>Quercus</taxon>
    </lineage>
</organism>
<reference evidence="1" key="2">
    <citation type="journal article" date="2018" name="Sci. Data">
        <title>The draft genome sequence of cork oak.</title>
        <authorList>
            <person name="Ramos A.M."/>
            <person name="Usie A."/>
            <person name="Barbosa P."/>
            <person name="Barros P.M."/>
            <person name="Capote T."/>
            <person name="Chaves I."/>
            <person name="Simoes F."/>
            <person name="Abreu I."/>
            <person name="Carrasquinho I."/>
            <person name="Faro C."/>
            <person name="Guimaraes J.B."/>
            <person name="Mendonca D."/>
            <person name="Nobrega F."/>
            <person name="Rodrigues L."/>
            <person name="Saibo N.J.M."/>
            <person name="Varela M.C."/>
            <person name="Egas C."/>
            <person name="Matos J."/>
            <person name="Miguel C.M."/>
            <person name="Oliveira M.M."/>
            <person name="Ricardo C.P."/>
            <person name="Goncalves S."/>
        </authorList>
    </citation>
    <scope>NUCLEOTIDE SEQUENCE [LARGE SCALE GENOMIC DNA]</scope>
    <source>
        <strain evidence="1">HL8</strain>
    </source>
</reference>
<evidence type="ECO:0000313" key="1">
    <source>
        <dbReference type="EMBL" id="KAK7859446.1"/>
    </source>
</evidence>
<accession>A0AAW0M9Q0</accession>
<dbReference type="EMBL" id="PKMF04000012">
    <property type="protein sequence ID" value="KAK7859446.1"/>
    <property type="molecule type" value="Genomic_DNA"/>
</dbReference>
<reference evidence="1" key="3">
    <citation type="submission" date="2023-07" db="EMBL/GenBank/DDBJ databases">
        <title>An improved reference 1 genome and first organelle genomes of Quercus suber.</title>
        <authorList>
            <consortium name="Genosuber Consortium"/>
            <person name="Usie A."/>
            <person name="Serra O."/>
            <person name="Barros P."/>
        </authorList>
    </citation>
    <scope>NUCLEOTIDE SEQUENCE</scope>
    <source>
        <strain evidence="1">HL8</strain>
        <tissue evidence="1">Leaves</tissue>
    </source>
</reference>
<dbReference type="AlphaFoldDB" id="A0AAW0M9Q0"/>
<gene>
    <name evidence="1" type="ORF">CFP56_005895</name>
</gene>
<comment type="caution">
    <text evidence="1">The sequence shown here is derived from an EMBL/GenBank/DDBJ whole genome shotgun (WGS) entry which is preliminary data.</text>
</comment>